<dbReference type="InterPro" id="IPR036779">
    <property type="entry name" value="LysM_dom_sf"/>
</dbReference>
<protein>
    <submittedName>
        <fullName evidence="4">LysM domain-containing protein</fullName>
    </submittedName>
</protein>
<evidence type="ECO:0000259" key="3">
    <source>
        <dbReference type="PROSITE" id="PS51782"/>
    </source>
</evidence>
<dbReference type="Proteomes" id="UP000198122">
    <property type="component" value="Unassembled WGS sequence"/>
</dbReference>
<feature type="domain" description="LysM" evidence="3">
    <location>
        <begin position="182"/>
        <end position="239"/>
    </location>
</feature>
<dbReference type="Pfam" id="PF01476">
    <property type="entry name" value="LysM"/>
    <property type="match status" value="1"/>
</dbReference>
<dbReference type="OrthoDB" id="3210682at2"/>
<organism evidence="4 5">
    <name type="scientific">Kytococcus aerolatus</name>
    <dbReference type="NCBI Taxonomy" id="592308"/>
    <lineage>
        <taxon>Bacteria</taxon>
        <taxon>Bacillati</taxon>
        <taxon>Actinomycetota</taxon>
        <taxon>Actinomycetes</taxon>
        <taxon>Micrococcales</taxon>
        <taxon>Kytococcaceae</taxon>
        <taxon>Kytococcus</taxon>
    </lineage>
</organism>
<feature type="region of interest" description="Disordered" evidence="1">
    <location>
        <begin position="225"/>
        <end position="246"/>
    </location>
</feature>
<keyword evidence="2" id="KW-1133">Transmembrane helix</keyword>
<name>A0A212U050_9MICO</name>
<dbReference type="InterPro" id="IPR052196">
    <property type="entry name" value="Bact_Kbp"/>
</dbReference>
<dbReference type="PROSITE" id="PS51782">
    <property type="entry name" value="LYSM"/>
    <property type="match status" value="1"/>
</dbReference>
<dbReference type="Gene3D" id="3.10.350.10">
    <property type="entry name" value="LysM domain"/>
    <property type="match status" value="1"/>
</dbReference>
<evidence type="ECO:0000256" key="2">
    <source>
        <dbReference type="SAM" id="Phobius"/>
    </source>
</evidence>
<dbReference type="PANTHER" id="PTHR34700:SF4">
    <property type="entry name" value="PHAGE-LIKE ELEMENT PBSX PROTEIN XKDP"/>
    <property type="match status" value="1"/>
</dbReference>
<dbReference type="EMBL" id="FYEZ01000002">
    <property type="protein sequence ID" value="SNC71501.1"/>
    <property type="molecule type" value="Genomic_DNA"/>
</dbReference>
<feature type="region of interest" description="Disordered" evidence="1">
    <location>
        <begin position="132"/>
        <end position="156"/>
    </location>
</feature>
<evidence type="ECO:0000256" key="1">
    <source>
        <dbReference type="SAM" id="MobiDB-lite"/>
    </source>
</evidence>
<sequence length="246" mass="25527">MHAPVPSLAHRALHREEKHSSPGRVPVWAALLAGAVGLALSALTVELGRGLTRRAEAVLDPTHPAAALTWGVQLCLTVVLAWLAGVLALEGLARVPGMAGAPFRSARRALGPWAGGALLSLVVGLATSSGTAHAGPGEAAAPRAGSTSSSVAGSLTADPLDLRPLLTETEERTAESAGPAPKTVTVRTGDTLWELAARHLGEDASPARIAHEWPRWYAENRELVGEDPDLLQPGTELRVPGTEDVR</sequence>
<dbReference type="PANTHER" id="PTHR34700">
    <property type="entry name" value="POTASSIUM BINDING PROTEIN KBP"/>
    <property type="match status" value="1"/>
</dbReference>
<keyword evidence="2" id="KW-0812">Transmembrane</keyword>
<reference evidence="4 5" key="1">
    <citation type="submission" date="2017-06" db="EMBL/GenBank/DDBJ databases">
        <authorList>
            <person name="Kim H.J."/>
            <person name="Triplett B.A."/>
        </authorList>
    </citation>
    <scope>NUCLEOTIDE SEQUENCE [LARGE SCALE GENOMIC DNA]</scope>
    <source>
        <strain evidence="4 5">DSM 22179</strain>
    </source>
</reference>
<dbReference type="InterPro" id="IPR018392">
    <property type="entry name" value="LysM"/>
</dbReference>
<feature type="transmembrane region" description="Helical" evidence="2">
    <location>
        <begin position="65"/>
        <end position="89"/>
    </location>
</feature>
<proteinExistence type="predicted"/>
<evidence type="ECO:0000313" key="4">
    <source>
        <dbReference type="EMBL" id="SNC71501.1"/>
    </source>
</evidence>
<dbReference type="RefSeq" id="WP_088818474.1">
    <property type="nucleotide sequence ID" value="NZ_FYEZ01000002.1"/>
</dbReference>
<keyword evidence="5" id="KW-1185">Reference proteome</keyword>
<dbReference type="CDD" id="cd00118">
    <property type="entry name" value="LysM"/>
    <property type="match status" value="1"/>
</dbReference>
<keyword evidence="2" id="KW-0472">Membrane</keyword>
<feature type="transmembrane region" description="Helical" evidence="2">
    <location>
        <begin position="25"/>
        <end position="45"/>
    </location>
</feature>
<gene>
    <name evidence="4" type="ORF">SAMN05445756_1513</name>
</gene>
<evidence type="ECO:0000313" key="5">
    <source>
        <dbReference type="Proteomes" id="UP000198122"/>
    </source>
</evidence>
<feature type="compositionally biased region" description="Low complexity" evidence="1">
    <location>
        <begin position="132"/>
        <end position="145"/>
    </location>
</feature>
<accession>A0A212U050</accession>
<dbReference type="AlphaFoldDB" id="A0A212U050"/>